<dbReference type="EMBL" id="CAACVR010000067">
    <property type="protein sequence ID" value="VEU23991.1"/>
    <property type="molecule type" value="Genomic_DNA"/>
</dbReference>
<dbReference type="OrthoDB" id="3992831at2759"/>
<name>A0A448YSV7_BRENA</name>
<evidence type="ECO:0000313" key="1">
    <source>
        <dbReference type="EMBL" id="VEU23991.1"/>
    </source>
</evidence>
<organism evidence="1 2">
    <name type="scientific">Brettanomyces naardenensis</name>
    <name type="common">Yeast</name>
    <dbReference type="NCBI Taxonomy" id="13370"/>
    <lineage>
        <taxon>Eukaryota</taxon>
        <taxon>Fungi</taxon>
        <taxon>Dikarya</taxon>
        <taxon>Ascomycota</taxon>
        <taxon>Saccharomycotina</taxon>
        <taxon>Pichiomycetes</taxon>
        <taxon>Pichiales</taxon>
        <taxon>Pichiaceae</taxon>
        <taxon>Brettanomyces</taxon>
    </lineage>
</organism>
<protein>
    <submittedName>
        <fullName evidence="1">DEKNAAC105135</fullName>
    </submittedName>
</protein>
<dbReference type="AlphaFoldDB" id="A0A448YSV7"/>
<dbReference type="InParanoid" id="A0A448YSV7"/>
<sequence>MDSSHTLISSSPRSSKLDPLWLDDATFGDAESTVIVHADDSIVSLSPSSYSPTDFTNKINSFLSLYTAQSASLQSTTDASIDQFKFTVVGSNQMVRKDAGTAVAASVSRHVTPSLGSPPNTTTQSLPPSYTTFSLPISTTPYYGLIHSLQGPFLARSLLHYAKSNQLSTSHIRLCILLSISILNMHLNASTIALSVYLRMANNRLKEFLRDSDVLDSHIRNWLQAVGNGRQRNQNTALRHLFGSQWTHRRHRLRSGGLLVKSVLNTLILTFNERLTQLIPLIDDYDRLSQYLQYCRIDLGGEDCRFLTMLNRPSSDGNGSSTNLRPLRLRSMNCAELSYLSRQMEGPFSSSKEEVNDTRVVSGDAKLEDGNVEKSKVLSEDAKVLARQFTVMRKVYLCCVMVLMESARDSSTKNLREPSIEGSIMMRTSSIPISSTSSPSSPYIRKFNLDRSSFRHLTTPTRIFVSMKVLQRATRLIHSLSNELSDEVAPVDSLNGNSIAEESENENVSELVTLLDSLSYKVGLVDLNCEGSEMEEELKRLGKEFERLFTLYGECSGGEEPERRESGNKRRSSGLSFGLVSVVNKENGESELEVERRRTLEKLRARDRAN</sequence>
<reference evidence="1 2" key="1">
    <citation type="submission" date="2018-12" db="EMBL/GenBank/DDBJ databases">
        <authorList>
            <person name="Tiukova I."/>
            <person name="Dainat J."/>
        </authorList>
    </citation>
    <scope>NUCLEOTIDE SEQUENCE [LARGE SCALE GENOMIC DNA]</scope>
</reference>
<keyword evidence="2" id="KW-1185">Reference proteome</keyword>
<accession>A0A448YSV7</accession>
<evidence type="ECO:0000313" key="2">
    <source>
        <dbReference type="Proteomes" id="UP000290900"/>
    </source>
</evidence>
<gene>
    <name evidence="1" type="ORF">BRENAR_LOCUS4720</name>
</gene>
<dbReference type="Proteomes" id="UP000290900">
    <property type="component" value="Unassembled WGS sequence"/>
</dbReference>
<proteinExistence type="predicted"/>